<protein>
    <submittedName>
        <fullName evidence="2">(rape) hypothetical protein</fullName>
    </submittedName>
</protein>
<proteinExistence type="predicted"/>
<feature type="compositionally biased region" description="Basic residues" evidence="1">
    <location>
        <begin position="64"/>
        <end position="75"/>
    </location>
</feature>
<evidence type="ECO:0000313" key="2">
    <source>
        <dbReference type="EMBL" id="CAF2093520.1"/>
    </source>
</evidence>
<dbReference type="EMBL" id="HG994359">
    <property type="protein sequence ID" value="CAF2093520.1"/>
    <property type="molecule type" value="Genomic_DNA"/>
</dbReference>
<dbReference type="Proteomes" id="UP001295469">
    <property type="component" value="Chromosome A05"/>
</dbReference>
<organism evidence="2">
    <name type="scientific">Brassica napus</name>
    <name type="common">Rape</name>
    <dbReference type="NCBI Taxonomy" id="3708"/>
    <lineage>
        <taxon>Eukaryota</taxon>
        <taxon>Viridiplantae</taxon>
        <taxon>Streptophyta</taxon>
        <taxon>Embryophyta</taxon>
        <taxon>Tracheophyta</taxon>
        <taxon>Spermatophyta</taxon>
        <taxon>Magnoliopsida</taxon>
        <taxon>eudicotyledons</taxon>
        <taxon>Gunneridae</taxon>
        <taxon>Pentapetalae</taxon>
        <taxon>rosids</taxon>
        <taxon>malvids</taxon>
        <taxon>Brassicales</taxon>
        <taxon>Brassicaceae</taxon>
        <taxon>Brassiceae</taxon>
        <taxon>Brassica</taxon>
    </lineage>
</organism>
<feature type="compositionally biased region" description="Basic and acidic residues" evidence="1">
    <location>
        <begin position="32"/>
        <end position="53"/>
    </location>
</feature>
<gene>
    <name evidence="2" type="ORF">DARMORV10_A05P01540.1</name>
</gene>
<feature type="compositionally biased region" description="Basic and acidic residues" evidence="1">
    <location>
        <begin position="1"/>
        <end position="23"/>
    </location>
</feature>
<feature type="region of interest" description="Disordered" evidence="1">
    <location>
        <begin position="1"/>
        <end position="82"/>
    </location>
</feature>
<accession>A0A816T5F2</accession>
<evidence type="ECO:0000256" key="1">
    <source>
        <dbReference type="SAM" id="MobiDB-lite"/>
    </source>
</evidence>
<dbReference type="AlphaFoldDB" id="A0A816T5F2"/>
<sequence>MSSEGDKIHPEVGTPRKVDDLEMSRTFSKSVMVREESRSLKDKLMEARVESRRLRSLKSTPSHPRNRRSSLRPKRGGQDLRK</sequence>
<reference evidence="2" key="1">
    <citation type="submission" date="2021-01" db="EMBL/GenBank/DDBJ databases">
        <authorList>
            <consortium name="Genoscope - CEA"/>
            <person name="William W."/>
        </authorList>
    </citation>
    <scope>NUCLEOTIDE SEQUENCE</scope>
</reference>
<name>A0A816T5F2_BRANA</name>